<dbReference type="AlphaFoldDB" id="A0A2H3CRG1"/>
<organism evidence="7 8">
    <name type="scientific">Armillaria gallica</name>
    <name type="common">Bulbous honey fungus</name>
    <name type="synonym">Armillaria bulbosa</name>
    <dbReference type="NCBI Taxonomy" id="47427"/>
    <lineage>
        <taxon>Eukaryota</taxon>
        <taxon>Fungi</taxon>
        <taxon>Dikarya</taxon>
        <taxon>Basidiomycota</taxon>
        <taxon>Agaricomycotina</taxon>
        <taxon>Agaricomycetes</taxon>
        <taxon>Agaricomycetidae</taxon>
        <taxon>Agaricales</taxon>
        <taxon>Marasmiineae</taxon>
        <taxon>Physalacriaceae</taxon>
        <taxon>Armillaria</taxon>
    </lineage>
</organism>
<dbReference type="SUPFAM" id="SSF47323">
    <property type="entry name" value="Anticodon-binding domain of a subclass of class I aminoacyl-tRNA synthetases"/>
    <property type="match status" value="1"/>
</dbReference>
<proteinExistence type="predicted"/>
<evidence type="ECO:0000256" key="5">
    <source>
        <dbReference type="ARBA" id="ARBA00023146"/>
    </source>
</evidence>
<dbReference type="EMBL" id="KZ293785">
    <property type="protein sequence ID" value="PBK79327.1"/>
    <property type="molecule type" value="Genomic_DNA"/>
</dbReference>
<dbReference type="STRING" id="47427.A0A2H3CRG1"/>
<dbReference type="GO" id="GO:0004812">
    <property type="term" value="F:aminoacyl-tRNA ligase activity"/>
    <property type="evidence" value="ECO:0007669"/>
    <property type="project" value="UniProtKB-KW"/>
</dbReference>
<accession>A0A2H3CRG1</accession>
<evidence type="ECO:0000256" key="3">
    <source>
        <dbReference type="ARBA" id="ARBA00022840"/>
    </source>
</evidence>
<sequence>MDLPGQYMINELQKFEAECVMAYVAYNFPKVVKTLQNLCNITLPSFYFDINKGNLYANALNGYERHTTVFVLKEVCATLSHGKCLQRCCIDTSNYRSHHGPDSTPSAQEIHDSMYYRSKGLVFLEQLWNWCKGSFAIKGFTEDNMKAVKKD</sequence>
<dbReference type="Gene3D" id="1.10.730.20">
    <property type="match status" value="1"/>
</dbReference>
<evidence type="ECO:0000256" key="4">
    <source>
        <dbReference type="ARBA" id="ARBA00022917"/>
    </source>
</evidence>
<dbReference type="InterPro" id="IPR009080">
    <property type="entry name" value="tRNAsynth_Ia_anticodon-bd"/>
</dbReference>
<reference evidence="8" key="1">
    <citation type="journal article" date="2017" name="Nat. Ecol. Evol.">
        <title>Genome expansion and lineage-specific genetic innovations in the forest pathogenic fungi Armillaria.</title>
        <authorList>
            <person name="Sipos G."/>
            <person name="Prasanna A.N."/>
            <person name="Walter M.C."/>
            <person name="O'Connor E."/>
            <person name="Balint B."/>
            <person name="Krizsan K."/>
            <person name="Kiss B."/>
            <person name="Hess J."/>
            <person name="Varga T."/>
            <person name="Slot J."/>
            <person name="Riley R."/>
            <person name="Boka B."/>
            <person name="Rigling D."/>
            <person name="Barry K."/>
            <person name="Lee J."/>
            <person name="Mihaltcheva S."/>
            <person name="LaButti K."/>
            <person name="Lipzen A."/>
            <person name="Waldron R."/>
            <person name="Moloney N.M."/>
            <person name="Sperisen C."/>
            <person name="Kredics L."/>
            <person name="Vagvoelgyi C."/>
            <person name="Patrignani A."/>
            <person name="Fitzpatrick D."/>
            <person name="Nagy I."/>
            <person name="Doyle S."/>
            <person name="Anderson J.B."/>
            <person name="Grigoriev I.V."/>
            <person name="Gueldener U."/>
            <person name="Muensterkoetter M."/>
            <person name="Nagy L.G."/>
        </authorList>
    </citation>
    <scope>NUCLEOTIDE SEQUENCE [LARGE SCALE GENOMIC DNA]</scope>
    <source>
        <strain evidence="8">Ar21-2</strain>
    </source>
</reference>
<keyword evidence="8" id="KW-1185">Reference proteome</keyword>
<feature type="domain" description="Methionyl/Valyl/Leucyl/Isoleucyl-tRNA synthetase anticodon-binding" evidence="6">
    <location>
        <begin position="6"/>
        <end position="79"/>
    </location>
</feature>
<dbReference type="OrthoDB" id="3038372at2759"/>
<evidence type="ECO:0000313" key="8">
    <source>
        <dbReference type="Proteomes" id="UP000217790"/>
    </source>
</evidence>
<dbReference type="InterPro" id="IPR013155">
    <property type="entry name" value="M/V/L/I-tRNA-synth_anticd-bd"/>
</dbReference>
<evidence type="ECO:0000313" key="7">
    <source>
        <dbReference type="EMBL" id="PBK79327.1"/>
    </source>
</evidence>
<name>A0A2H3CRG1_ARMGA</name>
<dbReference type="GO" id="GO:0005524">
    <property type="term" value="F:ATP binding"/>
    <property type="evidence" value="ECO:0007669"/>
    <property type="project" value="UniProtKB-KW"/>
</dbReference>
<evidence type="ECO:0000259" key="6">
    <source>
        <dbReference type="Pfam" id="PF08264"/>
    </source>
</evidence>
<keyword evidence="2" id="KW-0547">Nucleotide-binding</keyword>
<gene>
    <name evidence="7" type="ORF">ARMGADRAFT_157634</name>
</gene>
<keyword evidence="3" id="KW-0067">ATP-binding</keyword>
<keyword evidence="5" id="KW-0030">Aminoacyl-tRNA synthetase</keyword>
<dbReference type="Pfam" id="PF08264">
    <property type="entry name" value="Anticodon_1"/>
    <property type="match status" value="1"/>
</dbReference>
<dbReference type="GO" id="GO:0006418">
    <property type="term" value="P:tRNA aminoacylation for protein translation"/>
    <property type="evidence" value="ECO:0007669"/>
    <property type="project" value="InterPro"/>
</dbReference>
<keyword evidence="4" id="KW-0648">Protein biosynthesis</keyword>
<protein>
    <recommendedName>
        <fullName evidence="6">Methionyl/Valyl/Leucyl/Isoleucyl-tRNA synthetase anticodon-binding domain-containing protein</fullName>
    </recommendedName>
</protein>
<keyword evidence="1" id="KW-0436">Ligase</keyword>
<dbReference type="InParanoid" id="A0A2H3CRG1"/>
<evidence type="ECO:0000256" key="1">
    <source>
        <dbReference type="ARBA" id="ARBA00022598"/>
    </source>
</evidence>
<evidence type="ECO:0000256" key="2">
    <source>
        <dbReference type="ARBA" id="ARBA00022741"/>
    </source>
</evidence>
<dbReference type="Proteomes" id="UP000217790">
    <property type="component" value="Unassembled WGS sequence"/>
</dbReference>